<dbReference type="EMBL" id="OV725080">
    <property type="protein sequence ID" value="CAH1399148.1"/>
    <property type="molecule type" value="Genomic_DNA"/>
</dbReference>
<evidence type="ECO:0000313" key="2">
    <source>
        <dbReference type="Proteomes" id="UP001152798"/>
    </source>
</evidence>
<protein>
    <submittedName>
        <fullName evidence="1">Uncharacterized protein</fullName>
    </submittedName>
</protein>
<keyword evidence="2" id="KW-1185">Reference proteome</keyword>
<dbReference type="AlphaFoldDB" id="A0A9P0HBC7"/>
<evidence type="ECO:0000313" key="1">
    <source>
        <dbReference type="EMBL" id="CAH1399148.1"/>
    </source>
</evidence>
<accession>A0A9P0HBC7</accession>
<name>A0A9P0HBC7_NEZVI</name>
<dbReference type="Proteomes" id="UP001152798">
    <property type="component" value="Chromosome 4"/>
</dbReference>
<gene>
    <name evidence="1" type="ORF">NEZAVI_LOCUS8662</name>
</gene>
<proteinExistence type="predicted"/>
<reference evidence="1" key="1">
    <citation type="submission" date="2022-01" db="EMBL/GenBank/DDBJ databases">
        <authorList>
            <person name="King R."/>
        </authorList>
    </citation>
    <scope>NUCLEOTIDE SEQUENCE</scope>
</reference>
<sequence length="151" mass="16493">MTVNAICLEETGTRGRWPGMRYGPSSGMGISQNFIREPRTLLKMLLSYVLGAGSKQSPRRLNSAASGSATYVRVWSNNGSSCCRHLQLFARPGARIPNIRPMSPPSPSHAAHSYPPTISTPIVTPSTIVYHYGPFRGSDFNNKAPRDPHNP</sequence>
<organism evidence="1 2">
    <name type="scientific">Nezara viridula</name>
    <name type="common">Southern green stink bug</name>
    <name type="synonym">Cimex viridulus</name>
    <dbReference type="NCBI Taxonomy" id="85310"/>
    <lineage>
        <taxon>Eukaryota</taxon>
        <taxon>Metazoa</taxon>
        <taxon>Ecdysozoa</taxon>
        <taxon>Arthropoda</taxon>
        <taxon>Hexapoda</taxon>
        <taxon>Insecta</taxon>
        <taxon>Pterygota</taxon>
        <taxon>Neoptera</taxon>
        <taxon>Paraneoptera</taxon>
        <taxon>Hemiptera</taxon>
        <taxon>Heteroptera</taxon>
        <taxon>Panheteroptera</taxon>
        <taxon>Pentatomomorpha</taxon>
        <taxon>Pentatomoidea</taxon>
        <taxon>Pentatomidae</taxon>
        <taxon>Pentatominae</taxon>
        <taxon>Nezara</taxon>
    </lineage>
</organism>